<dbReference type="InterPro" id="IPR011009">
    <property type="entry name" value="Kinase-like_dom_sf"/>
</dbReference>
<reference evidence="3" key="2">
    <citation type="submission" date="2015-01" db="EMBL/GenBank/DDBJ databases">
        <title>Evolutionary Origins and Diversification of the Mycorrhizal Mutualists.</title>
        <authorList>
            <consortium name="DOE Joint Genome Institute"/>
            <consortium name="Mycorrhizal Genomics Consortium"/>
            <person name="Kohler A."/>
            <person name="Kuo A."/>
            <person name="Nagy L.G."/>
            <person name="Floudas D."/>
            <person name="Copeland A."/>
            <person name="Barry K.W."/>
            <person name="Cichocki N."/>
            <person name="Veneault-Fourrey C."/>
            <person name="LaButti K."/>
            <person name="Lindquist E.A."/>
            <person name="Lipzen A."/>
            <person name="Lundell T."/>
            <person name="Morin E."/>
            <person name="Murat C."/>
            <person name="Riley R."/>
            <person name="Ohm R."/>
            <person name="Sun H."/>
            <person name="Tunlid A."/>
            <person name="Henrissat B."/>
            <person name="Grigoriev I.V."/>
            <person name="Hibbett D.S."/>
            <person name="Martin F."/>
        </authorList>
    </citation>
    <scope>NUCLEOTIDE SEQUENCE [LARGE SCALE GENOMIC DNA]</scope>
    <source>
        <strain evidence="3">LaAM-08-1</strain>
    </source>
</reference>
<dbReference type="PANTHER" id="PTHR47829:SF1">
    <property type="entry name" value="HAD FAMILY PHOSPHATASE"/>
    <property type="match status" value="1"/>
</dbReference>
<dbReference type="EMBL" id="KN838539">
    <property type="protein sequence ID" value="KIK09235.1"/>
    <property type="molecule type" value="Genomic_DNA"/>
</dbReference>
<sequence length="391" mass="43770">MTSNKIGGEYGEVRAMIDVGKLNTYLANLNTGTIQTPVTIKQFKFGQSNPTYLLSDAKKTRFVLRKKPAGQLLSKTAHQVEREYAMLAALQGHNTNPKTSPERKIPIPEPFLLCEDVSVIGTPFYIMEFLEGRIFTDTRMPEVPPPDRRECWLSAVRALAALGSINPAEVGLSKFGPQTDYFPRQIKSLSRISSAQAAATDVETGKATGNIPFFGELIAWYRSNLPDERKTGLRIVHGDYKLDNLIFHPTENRVIGILDWELCTLGSPLADLGNLTQPWSIDMRDIPSTGPFTIRGYKNTTVDVPIQLEDLEREYCRLTSQPYPIPEMVFVRSWMLFRLAVISQGIAARYARRQASSEHAYLHVSGFPVIGKLAKIVLEERGINLESKAKL</sequence>
<dbReference type="InterPro" id="IPR002575">
    <property type="entry name" value="Aminoglycoside_PTrfase"/>
</dbReference>
<evidence type="ECO:0000313" key="2">
    <source>
        <dbReference type="EMBL" id="KIK09235.1"/>
    </source>
</evidence>
<dbReference type="Gene3D" id="3.30.200.20">
    <property type="entry name" value="Phosphorylase Kinase, domain 1"/>
    <property type="match status" value="1"/>
</dbReference>
<dbReference type="PANTHER" id="PTHR47829">
    <property type="entry name" value="HYDROLASE, PUTATIVE (AFU_ORTHOLOGUE AFUA_1G12880)-RELATED"/>
    <property type="match status" value="1"/>
</dbReference>
<accession>A0A0C9XAD1</accession>
<dbReference type="Proteomes" id="UP000054477">
    <property type="component" value="Unassembled WGS sequence"/>
</dbReference>
<dbReference type="OrthoDB" id="191037at2759"/>
<protein>
    <recommendedName>
        <fullName evidence="1">Aminoglycoside phosphotransferase domain-containing protein</fullName>
    </recommendedName>
</protein>
<dbReference type="STRING" id="1095629.A0A0C9XAD1"/>
<dbReference type="Gene3D" id="3.90.1200.10">
    <property type="match status" value="1"/>
</dbReference>
<dbReference type="AlphaFoldDB" id="A0A0C9XAD1"/>
<organism evidence="2 3">
    <name type="scientific">Laccaria amethystina LaAM-08-1</name>
    <dbReference type="NCBI Taxonomy" id="1095629"/>
    <lineage>
        <taxon>Eukaryota</taxon>
        <taxon>Fungi</taxon>
        <taxon>Dikarya</taxon>
        <taxon>Basidiomycota</taxon>
        <taxon>Agaricomycotina</taxon>
        <taxon>Agaricomycetes</taxon>
        <taxon>Agaricomycetidae</taxon>
        <taxon>Agaricales</taxon>
        <taxon>Agaricineae</taxon>
        <taxon>Hydnangiaceae</taxon>
        <taxon>Laccaria</taxon>
    </lineage>
</organism>
<name>A0A0C9XAD1_9AGAR</name>
<evidence type="ECO:0000259" key="1">
    <source>
        <dbReference type="Pfam" id="PF01636"/>
    </source>
</evidence>
<dbReference type="Pfam" id="PF01636">
    <property type="entry name" value="APH"/>
    <property type="match status" value="1"/>
</dbReference>
<evidence type="ECO:0000313" key="3">
    <source>
        <dbReference type="Proteomes" id="UP000054477"/>
    </source>
</evidence>
<reference evidence="2 3" key="1">
    <citation type="submission" date="2014-04" db="EMBL/GenBank/DDBJ databases">
        <authorList>
            <consortium name="DOE Joint Genome Institute"/>
            <person name="Kuo A."/>
            <person name="Kohler A."/>
            <person name="Nagy L.G."/>
            <person name="Floudas D."/>
            <person name="Copeland A."/>
            <person name="Barry K.W."/>
            <person name="Cichocki N."/>
            <person name="Veneault-Fourrey C."/>
            <person name="LaButti K."/>
            <person name="Lindquist E.A."/>
            <person name="Lipzen A."/>
            <person name="Lundell T."/>
            <person name="Morin E."/>
            <person name="Murat C."/>
            <person name="Sun H."/>
            <person name="Tunlid A."/>
            <person name="Henrissat B."/>
            <person name="Grigoriev I.V."/>
            <person name="Hibbett D.S."/>
            <person name="Martin F."/>
            <person name="Nordberg H.P."/>
            <person name="Cantor M.N."/>
            <person name="Hua S.X."/>
        </authorList>
    </citation>
    <scope>NUCLEOTIDE SEQUENCE [LARGE SCALE GENOMIC DNA]</scope>
    <source>
        <strain evidence="2 3">LaAM-08-1</strain>
    </source>
</reference>
<proteinExistence type="predicted"/>
<dbReference type="CDD" id="cd05154">
    <property type="entry name" value="ACAD10_11_N-like"/>
    <property type="match status" value="1"/>
</dbReference>
<gene>
    <name evidence="2" type="ORF">K443DRAFT_671722</name>
</gene>
<keyword evidence="3" id="KW-1185">Reference proteome</keyword>
<dbReference type="HOGENOM" id="CLU_007526_0_2_1"/>
<dbReference type="SUPFAM" id="SSF56112">
    <property type="entry name" value="Protein kinase-like (PK-like)"/>
    <property type="match status" value="1"/>
</dbReference>
<feature type="domain" description="Aminoglycoside phosphotransferase" evidence="1">
    <location>
        <begin position="39"/>
        <end position="281"/>
    </location>
</feature>
<dbReference type="InterPro" id="IPR041726">
    <property type="entry name" value="ACAD10_11_N"/>
</dbReference>
<dbReference type="InterPro" id="IPR052898">
    <property type="entry name" value="ACAD10-like"/>
</dbReference>